<evidence type="ECO:0000256" key="2">
    <source>
        <dbReference type="ARBA" id="ARBA00022490"/>
    </source>
</evidence>
<evidence type="ECO:0000256" key="1">
    <source>
        <dbReference type="ARBA" id="ARBA00004496"/>
    </source>
</evidence>
<evidence type="ECO:0000256" key="4">
    <source>
        <dbReference type="HAMAP-Rule" id="MF_02200"/>
    </source>
</evidence>
<gene>
    <name evidence="4" type="primary">napD</name>
    <name evidence="5" type="ORF">GCM10009111_24490</name>
</gene>
<dbReference type="RefSeq" id="WP_343817785.1">
    <property type="nucleotide sequence ID" value="NZ_BAAAFA010000008.1"/>
</dbReference>
<comment type="function">
    <text evidence="4">Chaperone for NapA, the catalytic subunit of the periplasmic nitrate reductase. It binds directly and specifically to the twin-arginine signal peptide of NapA, preventing premature interaction with the Tat translocase and premature export.</text>
</comment>
<accession>A0ABN1L8N4</accession>
<comment type="similarity">
    <text evidence="4">Belongs to the NapD family.</text>
</comment>
<name>A0ABN1L8N4_9GAMM</name>
<protein>
    <recommendedName>
        <fullName evidence="4">Chaperone NapD</fullName>
    </recommendedName>
    <alternativeName>
        <fullName evidence="4">NapA signal peptide-binding chaperone NapD</fullName>
    </alternativeName>
</protein>
<comment type="subunit">
    <text evidence="4">Interacts with the cytoplasmic NapA precursor.</text>
</comment>
<dbReference type="InterPro" id="IPR005623">
    <property type="entry name" value="Chaperone_NapD_NO3_reduct"/>
</dbReference>
<dbReference type="PANTHER" id="PTHR38603:SF1">
    <property type="entry name" value="CHAPERONE NAPD"/>
    <property type="match status" value="1"/>
</dbReference>
<dbReference type="HAMAP" id="MF_02200">
    <property type="entry name" value="NapD"/>
    <property type="match status" value="1"/>
</dbReference>
<dbReference type="Gene3D" id="3.30.70.920">
    <property type="match status" value="1"/>
</dbReference>
<evidence type="ECO:0000256" key="3">
    <source>
        <dbReference type="ARBA" id="ARBA00023186"/>
    </source>
</evidence>
<dbReference type="Pfam" id="PF03927">
    <property type="entry name" value="NapD"/>
    <property type="match status" value="1"/>
</dbReference>
<evidence type="ECO:0000313" key="5">
    <source>
        <dbReference type="EMBL" id="GAA0819867.1"/>
    </source>
</evidence>
<organism evidence="5 6">
    <name type="scientific">Colwellia asteriadis</name>
    <dbReference type="NCBI Taxonomy" id="517723"/>
    <lineage>
        <taxon>Bacteria</taxon>
        <taxon>Pseudomonadati</taxon>
        <taxon>Pseudomonadota</taxon>
        <taxon>Gammaproteobacteria</taxon>
        <taxon>Alteromonadales</taxon>
        <taxon>Colwelliaceae</taxon>
        <taxon>Colwellia</taxon>
    </lineage>
</organism>
<reference evidence="5 6" key="1">
    <citation type="journal article" date="2019" name="Int. J. Syst. Evol. Microbiol.">
        <title>The Global Catalogue of Microorganisms (GCM) 10K type strain sequencing project: providing services to taxonomists for standard genome sequencing and annotation.</title>
        <authorList>
            <consortium name="The Broad Institute Genomics Platform"/>
            <consortium name="The Broad Institute Genome Sequencing Center for Infectious Disease"/>
            <person name="Wu L."/>
            <person name="Ma J."/>
        </authorList>
    </citation>
    <scope>NUCLEOTIDE SEQUENCE [LARGE SCALE GENOMIC DNA]</scope>
    <source>
        <strain evidence="5 6">JCM 15608</strain>
    </source>
</reference>
<evidence type="ECO:0000313" key="6">
    <source>
        <dbReference type="Proteomes" id="UP001500021"/>
    </source>
</evidence>
<keyword evidence="3 4" id="KW-0143">Chaperone</keyword>
<comment type="caution">
    <text evidence="5">The sequence shown here is derived from an EMBL/GenBank/DDBJ whole genome shotgun (WGS) entry which is preliminary data.</text>
</comment>
<dbReference type="PANTHER" id="PTHR38603">
    <property type="entry name" value="CHAPERONE NAPD"/>
    <property type="match status" value="1"/>
</dbReference>
<sequence>MTDNINTPTDEYHVASLVAYCMQDQIGEVTQAINAIEGAEIHATSVEGKIVLTLEGDSHKTIGKRMDQLRIHQGLINLSPVYHQVLDEGQ</sequence>
<dbReference type="EMBL" id="BAAAFA010000008">
    <property type="protein sequence ID" value="GAA0819867.1"/>
    <property type="molecule type" value="Genomic_DNA"/>
</dbReference>
<proteinExistence type="inferred from homology"/>
<dbReference type="Proteomes" id="UP001500021">
    <property type="component" value="Unassembled WGS sequence"/>
</dbReference>
<comment type="subcellular location">
    <subcellularLocation>
        <location evidence="1 4">Cytoplasm</location>
    </subcellularLocation>
</comment>
<keyword evidence="2 4" id="KW-0963">Cytoplasm</keyword>
<keyword evidence="6" id="KW-1185">Reference proteome</keyword>